<reference evidence="2 3" key="1">
    <citation type="journal article" date="2023" name="Plants (Basel)">
        <title>Bridging the Gap: Combining Genomics and Transcriptomics Approaches to Understand Stylosanthes scabra, an Orphan Legume from the Brazilian Caatinga.</title>
        <authorList>
            <person name="Ferreira-Neto J.R.C."/>
            <person name="da Silva M.D."/>
            <person name="Binneck E."/>
            <person name="de Melo N.F."/>
            <person name="da Silva R.H."/>
            <person name="de Melo A.L.T.M."/>
            <person name="Pandolfi V."/>
            <person name="Bustamante F.O."/>
            <person name="Brasileiro-Vidal A.C."/>
            <person name="Benko-Iseppon A.M."/>
        </authorList>
    </citation>
    <scope>NUCLEOTIDE SEQUENCE [LARGE SCALE GENOMIC DNA]</scope>
    <source>
        <tissue evidence="2">Leaves</tissue>
    </source>
</reference>
<dbReference type="EMBL" id="JASCZI010151121">
    <property type="protein sequence ID" value="MED6169761.1"/>
    <property type="molecule type" value="Genomic_DNA"/>
</dbReference>
<protein>
    <recommendedName>
        <fullName evidence="1">PB1-like domain-containing protein</fullName>
    </recommendedName>
</protein>
<name>A0ABU6V8V3_9FABA</name>
<accession>A0ABU6V8V3</accession>
<feature type="domain" description="PB1-like" evidence="1">
    <location>
        <begin position="125"/>
        <end position="218"/>
    </location>
</feature>
<proteinExistence type="predicted"/>
<organism evidence="2 3">
    <name type="scientific">Stylosanthes scabra</name>
    <dbReference type="NCBI Taxonomy" id="79078"/>
    <lineage>
        <taxon>Eukaryota</taxon>
        <taxon>Viridiplantae</taxon>
        <taxon>Streptophyta</taxon>
        <taxon>Embryophyta</taxon>
        <taxon>Tracheophyta</taxon>
        <taxon>Spermatophyta</taxon>
        <taxon>Magnoliopsida</taxon>
        <taxon>eudicotyledons</taxon>
        <taxon>Gunneridae</taxon>
        <taxon>Pentapetalae</taxon>
        <taxon>rosids</taxon>
        <taxon>fabids</taxon>
        <taxon>Fabales</taxon>
        <taxon>Fabaceae</taxon>
        <taxon>Papilionoideae</taxon>
        <taxon>50 kb inversion clade</taxon>
        <taxon>dalbergioids sensu lato</taxon>
        <taxon>Dalbergieae</taxon>
        <taxon>Pterocarpus clade</taxon>
        <taxon>Stylosanthes</taxon>
    </lineage>
</organism>
<dbReference type="Pfam" id="PF26130">
    <property type="entry name" value="PB1-like"/>
    <property type="match status" value="1"/>
</dbReference>
<evidence type="ECO:0000259" key="1">
    <source>
        <dbReference type="Pfam" id="PF26130"/>
    </source>
</evidence>
<gene>
    <name evidence="2" type="ORF">PIB30_024277</name>
</gene>
<dbReference type="Proteomes" id="UP001341840">
    <property type="component" value="Unassembled WGS sequence"/>
</dbReference>
<keyword evidence="3" id="KW-1185">Reference proteome</keyword>
<sequence length="232" mass="26422">MTPPFGLGDPDDYNTYGSLEFQVRHSFWNRDSLHLAIMRIYINVEYQPKTNLAQPTNLKDQSGVQLELDGIFPAVLHHHRGEIHPPWKETAIGFAAAAKLANVCEGQLLRVLGANRVMAVFDKALFHKGYFGYEDGNIKYMGGDKLIIEEQDNDFWSVFEAEEQLRSLGNRVENISTLWYKDPEVEELEVGMTQFVNDRDVVNMVNLGLARGCIELYVVYEGYDQEGFPKIG</sequence>
<comment type="caution">
    <text evidence="2">The sequence shown here is derived from an EMBL/GenBank/DDBJ whole genome shotgun (WGS) entry which is preliminary data.</text>
</comment>
<evidence type="ECO:0000313" key="2">
    <source>
        <dbReference type="EMBL" id="MED6169761.1"/>
    </source>
</evidence>
<dbReference type="InterPro" id="IPR058594">
    <property type="entry name" value="PB1-like_dom_pln"/>
</dbReference>
<evidence type="ECO:0000313" key="3">
    <source>
        <dbReference type="Proteomes" id="UP001341840"/>
    </source>
</evidence>